<dbReference type="GO" id="GO:0070401">
    <property type="term" value="F:NADP+ binding"/>
    <property type="evidence" value="ECO:0007669"/>
    <property type="project" value="InterPro"/>
</dbReference>
<dbReference type="Proteomes" id="UP000309215">
    <property type="component" value="Unassembled WGS sequence"/>
</dbReference>
<keyword evidence="4 5" id="KW-0560">Oxidoreductase</keyword>
<comment type="caution">
    <text evidence="8">The sequence shown here is derived from an EMBL/GenBank/DDBJ whole genome shotgun (WGS) entry which is preliminary data.</text>
</comment>
<comment type="catalytic activity">
    <reaction evidence="5">
        <text>N-acetyl-L-glutamate 5-semialdehyde + phosphate + NADP(+) = N-acetyl-L-glutamyl 5-phosphate + NADPH + H(+)</text>
        <dbReference type="Rhea" id="RHEA:21588"/>
        <dbReference type="ChEBI" id="CHEBI:15378"/>
        <dbReference type="ChEBI" id="CHEBI:29123"/>
        <dbReference type="ChEBI" id="CHEBI:43474"/>
        <dbReference type="ChEBI" id="CHEBI:57783"/>
        <dbReference type="ChEBI" id="CHEBI:57936"/>
        <dbReference type="ChEBI" id="CHEBI:58349"/>
        <dbReference type="EC" id="1.2.1.38"/>
    </reaction>
</comment>
<dbReference type="SMART" id="SM00859">
    <property type="entry name" value="Semialdhyde_dh"/>
    <property type="match status" value="1"/>
</dbReference>
<keyword evidence="2 5" id="KW-0028">Amino-acid biosynthesis</keyword>
<dbReference type="InterPro" id="IPR058924">
    <property type="entry name" value="AGPR_dimerisation_dom"/>
</dbReference>
<dbReference type="InterPro" id="IPR000706">
    <property type="entry name" value="AGPR_type-1"/>
</dbReference>
<dbReference type="PROSITE" id="PS01224">
    <property type="entry name" value="ARGC"/>
    <property type="match status" value="1"/>
</dbReference>
<feature type="active site" evidence="5 6">
    <location>
        <position position="160"/>
    </location>
</feature>
<dbReference type="EC" id="1.2.1.38" evidence="5"/>
<comment type="pathway">
    <text evidence="5">Amino-acid biosynthesis; L-arginine biosynthesis; N(2)-acetyl-L-ornithine from L-glutamate: step 3/4.</text>
</comment>
<dbReference type="Pfam" id="PF22698">
    <property type="entry name" value="Semialdhyde_dhC_1"/>
    <property type="match status" value="1"/>
</dbReference>
<dbReference type="InterPro" id="IPR050085">
    <property type="entry name" value="AGPR"/>
</dbReference>
<evidence type="ECO:0000313" key="9">
    <source>
        <dbReference type="Proteomes" id="UP000309215"/>
    </source>
</evidence>
<dbReference type="Gene3D" id="3.40.50.720">
    <property type="entry name" value="NAD(P)-binding Rossmann-like Domain"/>
    <property type="match status" value="1"/>
</dbReference>
<dbReference type="InterPro" id="IPR036291">
    <property type="entry name" value="NAD(P)-bd_dom_sf"/>
</dbReference>
<sequence>MSASKVPVSILGVSGFAGSELARLVADHDSLSLVGVAADRWQGSKLGERVRVPASVGKLLVAPMSDAITVARQSEVALLATPAEVSAKLAPELLAHGVRVVDLSGAFRLEDPAAYPRWYGFDHPAPELLAEAHYGLPEVASASTRTGGAKDARLIANPGCYATAAILALAPLVEAGAIDPGSMYVDGKSGVSGAGRKVEERLLFMEVDENLSAYRVGNHQHTPEIEQALSRAGRARASVTFVPHLLPVRRGLLVTAFARLSGAVPPAQIEALFRRAYAPADLVEVRAPEDVTLAQVAYTPYARLGVRADAERGSVVVTSALDNLLKGAASQALQNLCAMIGAPPLSPH</sequence>
<feature type="domain" description="Semialdehyde dehydrogenase NAD-binding" evidence="7">
    <location>
        <begin position="7"/>
        <end position="147"/>
    </location>
</feature>
<keyword evidence="5" id="KW-0963">Cytoplasm</keyword>
<dbReference type="CDD" id="cd23934">
    <property type="entry name" value="AGPR_1_C"/>
    <property type="match status" value="1"/>
</dbReference>
<dbReference type="OrthoDB" id="9801289at2"/>
<dbReference type="EMBL" id="SSMQ01000024">
    <property type="protein sequence ID" value="TKD04529.1"/>
    <property type="molecule type" value="Genomic_DNA"/>
</dbReference>
<dbReference type="PANTHER" id="PTHR32338:SF10">
    <property type="entry name" value="N-ACETYL-GAMMA-GLUTAMYL-PHOSPHATE REDUCTASE, CHLOROPLASTIC-RELATED"/>
    <property type="match status" value="1"/>
</dbReference>
<reference evidence="8 9" key="1">
    <citation type="submission" date="2019-04" db="EMBL/GenBank/DDBJ databases">
        <authorList>
            <person name="Li Y."/>
            <person name="Wang J."/>
        </authorList>
    </citation>
    <scope>NUCLEOTIDE SEQUENCE [LARGE SCALE GENOMIC DNA]</scope>
    <source>
        <strain evidence="8 9">DSM 14668</strain>
    </source>
</reference>
<comment type="function">
    <text evidence="5">Catalyzes the NADPH-dependent reduction of N-acetyl-5-glutamyl phosphate to yield N-acetyl-L-glutamate 5-semialdehyde.</text>
</comment>
<protein>
    <recommendedName>
        <fullName evidence="5">N-acetyl-gamma-glutamyl-phosphate reductase</fullName>
        <shortName evidence="5">AGPR</shortName>
        <ecNumber evidence="5">1.2.1.38</ecNumber>
    </recommendedName>
    <alternativeName>
        <fullName evidence="5">N-acetyl-glutamate semialdehyde dehydrogenase</fullName>
        <shortName evidence="5">NAGSA dehydrogenase</shortName>
    </alternativeName>
</protein>
<evidence type="ECO:0000256" key="6">
    <source>
        <dbReference type="PROSITE-ProRule" id="PRU10010"/>
    </source>
</evidence>
<dbReference type="UniPathway" id="UPA00068">
    <property type="reaction ID" value="UER00108"/>
</dbReference>
<organism evidence="8 9">
    <name type="scientific">Polyangium fumosum</name>
    <dbReference type="NCBI Taxonomy" id="889272"/>
    <lineage>
        <taxon>Bacteria</taxon>
        <taxon>Pseudomonadati</taxon>
        <taxon>Myxococcota</taxon>
        <taxon>Polyangia</taxon>
        <taxon>Polyangiales</taxon>
        <taxon>Polyangiaceae</taxon>
        <taxon>Polyangium</taxon>
    </lineage>
</organism>
<dbReference type="GO" id="GO:0051287">
    <property type="term" value="F:NAD binding"/>
    <property type="evidence" value="ECO:0007669"/>
    <property type="project" value="InterPro"/>
</dbReference>
<comment type="similarity">
    <text evidence="5">Belongs to the NAGSA dehydrogenase family. Type 1 subfamily.</text>
</comment>
<keyword evidence="3 5" id="KW-0521">NADP</keyword>
<evidence type="ECO:0000256" key="2">
    <source>
        <dbReference type="ARBA" id="ARBA00022605"/>
    </source>
</evidence>
<evidence type="ECO:0000313" key="8">
    <source>
        <dbReference type="EMBL" id="TKD04529.1"/>
    </source>
</evidence>
<dbReference type="SUPFAM" id="SSF51735">
    <property type="entry name" value="NAD(P)-binding Rossmann-fold domains"/>
    <property type="match status" value="1"/>
</dbReference>
<accession>A0A4V5PMM4</accession>
<dbReference type="GO" id="GO:0005737">
    <property type="term" value="C:cytoplasm"/>
    <property type="evidence" value="ECO:0007669"/>
    <property type="project" value="UniProtKB-SubCell"/>
</dbReference>
<evidence type="ECO:0000256" key="4">
    <source>
        <dbReference type="ARBA" id="ARBA00023002"/>
    </source>
</evidence>
<keyword evidence="9" id="KW-1185">Reference proteome</keyword>
<dbReference type="GO" id="GO:0003942">
    <property type="term" value="F:N-acetyl-gamma-glutamyl-phosphate reductase activity"/>
    <property type="evidence" value="ECO:0007669"/>
    <property type="project" value="UniProtKB-UniRule"/>
</dbReference>
<dbReference type="InterPro" id="IPR023013">
    <property type="entry name" value="AGPR_AS"/>
</dbReference>
<evidence type="ECO:0000256" key="3">
    <source>
        <dbReference type="ARBA" id="ARBA00022857"/>
    </source>
</evidence>
<name>A0A4V5PMM4_9BACT</name>
<evidence type="ECO:0000256" key="1">
    <source>
        <dbReference type="ARBA" id="ARBA00022571"/>
    </source>
</evidence>
<dbReference type="HAMAP" id="MF_00150">
    <property type="entry name" value="ArgC_type1"/>
    <property type="match status" value="1"/>
</dbReference>
<dbReference type="NCBIfam" id="TIGR01850">
    <property type="entry name" value="argC"/>
    <property type="match status" value="1"/>
</dbReference>
<dbReference type="RefSeq" id="WP_136931254.1">
    <property type="nucleotide sequence ID" value="NZ_SSMQ01000024.1"/>
</dbReference>
<comment type="subcellular location">
    <subcellularLocation>
        <location evidence="5">Cytoplasm</location>
    </subcellularLocation>
</comment>
<evidence type="ECO:0000256" key="5">
    <source>
        <dbReference type="HAMAP-Rule" id="MF_00150"/>
    </source>
</evidence>
<dbReference type="CDD" id="cd17895">
    <property type="entry name" value="AGPR_1_N"/>
    <property type="match status" value="1"/>
</dbReference>
<dbReference type="AlphaFoldDB" id="A0A4V5PMM4"/>
<evidence type="ECO:0000259" key="7">
    <source>
        <dbReference type="SMART" id="SM00859"/>
    </source>
</evidence>
<dbReference type="Gene3D" id="3.30.360.10">
    <property type="entry name" value="Dihydrodipicolinate Reductase, domain 2"/>
    <property type="match status" value="1"/>
</dbReference>
<dbReference type="InterPro" id="IPR000534">
    <property type="entry name" value="Semialdehyde_DH_NAD-bd"/>
</dbReference>
<gene>
    <name evidence="5" type="primary">argC</name>
    <name evidence="8" type="ORF">E8A74_23270</name>
</gene>
<dbReference type="SUPFAM" id="SSF55347">
    <property type="entry name" value="Glyceraldehyde-3-phosphate dehydrogenase-like, C-terminal domain"/>
    <property type="match status" value="1"/>
</dbReference>
<proteinExistence type="inferred from homology"/>
<dbReference type="Pfam" id="PF01118">
    <property type="entry name" value="Semialdhyde_dh"/>
    <property type="match status" value="1"/>
</dbReference>
<dbReference type="PANTHER" id="PTHR32338">
    <property type="entry name" value="N-ACETYL-GAMMA-GLUTAMYL-PHOSPHATE REDUCTASE, CHLOROPLASTIC-RELATED-RELATED"/>
    <property type="match status" value="1"/>
</dbReference>
<dbReference type="GO" id="GO:0006526">
    <property type="term" value="P:L-arginine biosynthetic process"/>
    <property type="evidence" value="ECO:0007669"/>
    <property type="project" value="UniProtKB-UniRule"/>
</dbReference>
<keyword evidence="1 5" id="KW-0055">Arginine biosynthesis</keyword>